<dbReference type="GO" id="GO:0006432">
    <property type="term" value="P:phenylalanyl-tRNA aminoacylation"/>
    <property type="evidence" value="ECO:0007669"/>
    <property type="project" value="UniProtKB-UniRule"/>
</dbReference>
<feature type="binding site" evidence="15">
    <location>
        <position position="461"/>
    </location>
    <ligand>
        <name>Mg(2+)</name>
        <dbReference type="ChEBI" id="CHEBI:18420"/>
        <note>shared with alpha subunit</note>
    </ligand>
</feature>
<dbReference type="PANTHER" id="PTHR10947:SF0">
    <property type="entry name" value="PHENYLALANINE--TRNA LIGASE BETA SUBUNIT"/>
    <property type="match status" value="1"/>
</dbReference>
<dbReference type="Gene3D" id="3.30.930.10">
    <property type="entry name" value="Bira Bifunctional Protein, Domain 2"/>
    <property type="match status" value="1"/>
</dbReference>
<dbReference type="CDD" id="cd00769">
    <property type="entry name" value="PheRS_beta_core"/>
    <property type="match status" value="1"/>
</dbReference>
<dbReference type="CDD" id="cd02796">
    <property type="entry name" value="tRNA_bind_bactPheRS"/>
    <property type="match status" value="1"/>
</dbReference>
<dbReference type="PROSITE" id="PS51447">
    <property type="entry name" value="FDX_ACB"/>
    <property type="match status" value="1"/>
</dbReference>
<evidence type="ECO:0000259" key="18">
    <source>
        <dbReference type="PROSITE" id="PS51447"/>
    </source>
</evidence>
<dbReference type="SMART" id="SM00874">
    <property type="entry name" value="B5"/>
    <property type="match status" value="1"/>
</dbReference>
<keyword evidence="10 15" id="KW-0460">Magnesium</keyword>
<comment type="similarity">
    <text evidence="2 15">Belongs to the phenylalanyl-tRNA synthetase beta subunit family. Type 1 subfamily.</text>
</comment>
<dbReference type="GO" id="GO:0000287">
    <property type="term" value="F:magnesium ion binding"/>
    <property type="evidence" value="ECO:0007669"/>
    <property type="project" value="UniProtKB-UniRule"/>
</dbReference>
<dbReference type="SUPFAM" id="SSF54991">
    <property type="entry name" value="Anticodon-binding domain of PheRS"/>
    <property type="match status" value="1"/>
</dbReference>
<dbReference type="FunFam" id="3.30.930.10:FF:000022">
    <property type="entry name" value="Phenylalanine--tRNA ligase beta subunit"/>
    <property type="match status" value="1"/>
</dbReference>
<comment type="catalytic activity">
    <reaction evidence="14 15">
        <text>tRNA(Phe) + L-phenylalanine + ATP = L-phenylalanyl-tRNA(Phe) + AMP + diphosphate + H(+)</text>
        <dbReference type="Rhea" id="RHEA:19413"/>
        <dbReference type="Rhea" id="RHEA-COMP:9668"/>
        <dbReference type="Rhea" id="RHEA-COMP:9699"/>
        <dbReference type="ChEBI" id="CHEBI:15378"/>
        <dbReference type="ChEBI" id="CHEBI:30616"/>
        <dbReference type="ChEBI" id="CHEBI:33019"/>
        <dbReference type="ChEBI" id="CHEBI:58095"/>
        <dbReference type="ChEBI" id="CHEBI:78442"/>
        <dbReference type="ChEBI" id="CHEBI:78531"/>
        <dbReference type="ChEBI" id="CHEBI:456215"/>
        <dbReference type="EC" id="6.1.1.20"/>
    </reaction>
</comment>
<dbReference type="Proteomes" id="UP000001962">
    <property type="component" value="Chromosome"/>
</dbReference>
<dbReference type="Gene3D" id="3.50.40.10">
    <property type="entry name" value="Phenylalanyl-trna Synthetase, Chain B, domain 3"/>
    <property type="match status" value="1"/>
</dbReference>
<dbReference type="EMBL" id="CP000453">
    <property type="protein sequence ID" value="ABI56117.1"/>
    <property type="molecule type" value="Genomic_DNA"/>
</dbReference>
<keyword evidence="8 15" id="KW-0547">Nucleotide-binding</keyword>
<dbReference type="SUPFAM" id="SSF46955">
    <property type="entry name" value="Putative DNA-binding domain"/>
    <property type="match status" value="1"/>
</dbReference>
<evidence type="ECO:0000259" key="19">
    <source>
        <dbReference type="PROSITE" id="PS51483"/>
    </source>
</evidence>
<accession>Q0AAM0</accession>
<dbReference type="InterPro" id="IPR033714">
    <property type="entry name" value="tRNA_bind_bactPheRS"/>
</dbReference>
<evidence type="ECO:0000256" key="1">
    <source>
        <dbReference type="ARBA" id="ARBA00004496"/>
    </source>
</evidence>
<dbReference type="Pfam" id="PF01588">
    <property type="entry name" value="tRNA_bind"/>
    <property type="match status" value="1"/>
</dbReference>
<evidence type="ECO:0000256" key="10">
    <source>
        <dbReference type="ARBA" id="ARBA00022842"/>
    </source>
</evidence>
<dbReference type="InterPro" id="IPR009061">
    <property type="entry name" value="DNA-bd_dom_put_sf"/>
</dbReference>
<evidence type="ECO:0000256" key="7">
    <source>
        <dbReference type="ARBA" id="ARBA00022723"/>
    </source>
</evidence>
<dbReference type="Gene3D" id="3.30.56.10">
    <property type="match status" value="2"/>
</dbReference>
<keyword evidence="11 16" id="KW-0694">RNA-binding</keyword>
<evidence type="ECO:0000256" key="11">
    <source>
        <dbReference type="ARBA" id="ARBA00022884"/>
    </source>
</evidence>
<dbReference type="InterPro" id="IPR036690">
    <property type="entry name" value="Fdx_antiC-bd_sf"/>
</dbReference>
<evidence type="ECO:0000256" key="6">
    <source>
        <dbReference type="ARBA" id="ARBA00022598"/>
    </source>
</evidence>
<evidence type="ECO:0000256" key="4">
    <source>
        <dbReference type="ARBA" id="ARBA00022490"/>
    </source>
</evidence>
<dbReference type="eggNOG" id="COG0073">
    <property type="taxonomic scope" value="Bacteria"/>
</dbReference>
<proteinExistence type="inferred from homology"/>
<dbReference type="OrthoDB" id="9805455at2"/>
<evidence type="ECO:0000313" key="21">
    <source>
        <dbReference type="Proteomes" id="UP000001962"/>
    </source>
</evidence>
<comment type="subunit">
    <text evidence="3 15">Tetramer of two alpha and two beta subunits.</text>
</comment>
<dbReference type="NCBIfam" id="TIGR00472">
    <property type="entry name" value="pheT_bact"/>
    <property type="match status" value="1"/>
</dbReference>
<feature type="binding site" evidence="15">
    <location>
        <position position="464"/>
    </location>
    <ligand>
        <name>Mg(2+)</name>
        <dbReference type="ChEBI" id="CHEBI:18420"/>
        <note>shared with alpha subunit</note>
    </ligand>
</feature>
<dbReference type="SUPFAM" id="SSF50249">
    <property type="entry name" value="Nucleic acid-binding proteins"/>
    <property type="match status" value="1"/>
</dbReference>
<keyword evidence="7 15" id="KW-0479">Metal-binding</keyword>
<sequence length="797" mass="86866">MRISEHWLREWVADTGPTEQLAHQLTMAGLEVDGVEPAAPPFTGVVVARIVRCEPHPDADKLRLCQVDAGQGEPLQVVCGAPNAREGLMAPLATVGGELPGGLTIKRAKLRGQASFGMLCSARELGLSEDAEGLMELPADAPVGRDLRDYLTLDDTVIEVDLTPNRADCLGMMGVAREVGALLAQPVHTPDMPAERARISDAVRVTLDAPDGCARYLGRVVRGLDPRAETPVWMRERLRRAGLRSLGPLVDVTNYVLMELGQPMHAFDLSQVRGGIHARWGRPGETLTLIGGETIELRADQLVIADDERPLALAGIMGGEASSVGDDTTDILLECAWFAPTAIAGRARAHGLHTDSSHRFERGVDPAGQHRAMERATHLLLSICGGEAGPVQEAVAEEHLPRRHPVRLRRQRIRLVLGTEIAGDTLIGMLERLGMRVETGGEGVWWVTPPSWRFDIEREEDLIEEVARLYGYDRLPTRRPPIPLTVGQAPETLTGLPRLRQALVQRGYHEAISYSFVAAEAQQALDPEHQALALANPISADLAVMRTSLWPGLVQAARHNQNRQVQRIRLFETGLRFIGEAGDLRQEPRIAGLALGPVHPEQWAEPGRTLDFYDVKGDVEALLAAGGRAGAFRFQADHHPALHPGQTARILDSDHDHRPVGWLGALHPARARELDIQGPVFLFELDLSAVQAGHLPAFRPLSRYPANRRDLALLVADEVPAQTLVDVARAAGGEQLVDIRLFDVYAGKGVPEGRKSVAMGLILQDSSRTLTDEDMDRVLGRVVERLAQEAGAVLRGE</sequence>
<dbReference type="InterPro" id="IPR012340">
    <property type="entry name" value="NA-bd_OB-fold"/>
</dbReference>
<dbReference type="PROSITE" id="PS51483">
    <property type="entry name" value="B5"/>
    <property type="match status" value="1"/>
</dbReference>
<dbReference type="InterPro" id="IPR041616">
    <property type="entry name" value="PheRS_beta_core"/>
</dbReference>
<dbReference type="FunFam" id="3.30.56.10:FF:000002">
    <property type="entry name" value="Phenylalanine--tRNA ligase beta subunit"/>
    <property type="match status" value="1"/>
</dbReference>
<name>Q0AAM0_ALKEH</name>
<dbReference type="eggNOG" id="COG0072">
    <property type="taxonomic scope" value="Bacteria"/>
</dbReference>
<dbReference type="InterPro" id="IPR020825">
    <property type="entry name" value="Phe-tRNA_synthase-like_B3/B4"/>
</dbReference>
<evidence type="ECO:0000256" key="3">
    <source>
        <dbReference type="ARBA" id="ARBA00011209"/>
    </source>
</evidence>
<dbReference type="GO" id="GO:0000049">
    <property type="term" value="F:tRNA binding"/>
    <property type="evidence" value="ECO:0007669"/>
    <property type="project" value="UniProtKB-UniRule"/>
</dbReference>
<evidence type="ECO:0000256" key="12">
    <source>
        <dbReference type="ARBA" id="ARBA00022917"/>
    </source>
</evidence>
<dbReference type="SMART" id="SM00896">
    <property type="entry name" value="FDX-ACB"/>
    <property type="match status" value="1"/>
</dbReference>
<dbReference type="RefSeq" id="WP_011628512.1">
    <property type="nucleotide sequence ID" value="NC_008340.1"/>
</dbReference>
<dbReference type="KEGG" id="aeh:Mlg_0763"/>
<comment type="subcellular location">
    <subcellularLocation>
        <location evidence="1 15">Cytoplasm</location>
    </subcellularLocation>
</comment>
<dbReference type="GO" id="GO:0005524">
    <property type="term" value="F:ATP binding"/>
    <property type="evidence" value="ECO:0007669"/>
    <property type="project" value="UniProtKB-UniRule"/>
</dbReference>
<dbReference type="InterPro" id="IPR045060">
    <property type="entry name" value="Phe-tRNA-ligase_IIc_bsu"/>
</dbReference>
<dbReference type="FunFam" id="3.50.40.10:FF:000001">
    <property type="entry name" value="Phenylalanine--tRNA ligase beta subunit"/>
    <property type="match status" value="1"/>
</dbReference>
<keyword evidence="4 15" id="KW-0963">Cytoplasm</keyword>
<dbReference type="SMART" id="SM00873">
    <property type="entry name" value="B3_4"/>
    <property type="match status" value="1"/>
</dbReference>
<evidence type="ECO:0000256" key="16">
    <source>
        <dbReference type="PROSITE-ProRule" id="PRU00209"/>
    </source>
</evidence>
<keyword evidence="12 15" id="KW-0648">Protein biosynthesis</keyword>
<evidence type="ECO:0000256" key="8">
    <source>
        <dbReference type="ARBA" id="ARBA00022741"/>
    </source>
</evidence>
<dbReference type="AlphaFoldDB" id="Q0AAM0"/>
<dbReference type="GO" id="GO:0004826">
    <property type="term" value="F:phenylalanine-tRNA ligase activity"/>
    <property type="evidence" value="ECO:0007669"/>
    <property type="project" value="UniProtKB-UniRule"/>
</dbReference>
<evidence type="ECO:0000256" key="2">
    <source>
        <dbReference type="ARBA" id="ARBA00008653"/>
    </source>
</evidence>
<feature type="domain" description="FDX-ACB" evidence="18">
    <location>
        <begin position="702"/>
        <end position="795"/>
    </location>
</feature>
<dbReference type="InterPro" id="IPR005147">
    <property type="entry name" value="tRNA_synthase_B5-dom"/>
</dbReference>
<dbReference type="InterPro" id="IPR045864">
    <property type="entry name" value="aa-tRNA-synth_II/BPL/LPL"/>
</dbReference>
<dbReference type="Gene3D" id="3.30.70.380">
    <property type="entry name" value="Ferrodoxin-fold anticodon-binding domain"/>
    <property type="match status" value="1"/>
</dbReference>
<evidence type="ECO:0000256" key="14">
    <source>
        <dbReference type="ARBA" id="ARBA00049255"/>
    </source>
</evidence>
<dbReference type="InterPro" id="IPR004532">
    <property type="entry name" value="Phe-tRNA-ligase_IIc_bsu_bact"/>
</dbReference>
<dbReference type="HOGENOM" id="CLU_016891_0_0_6"/>
<evidence type="ECO:0000259" key="17">
    <source>
        <dbReference type="PROSITE" id="PS50886"/>
    </source>
</evidence>
<keyword evidence="21" id="KW-1185">Reference proteome</keyword>
<dbReference type="PROSITE" id="PS50886">
    <property type="entry name" value="TRBD"/>
    <property type="match status" value="1"/>
</dbReference>
<dbReference type="InterPro" id="IPR005121">
    <property type="entry name" value="Fdx_antiC-bd"/>
</dbReference>
<dbReference type="EC" id="6.1.1.20" evidence="15"/>
<dbReference type="PANTHER" id="PTHR10947">
    <property type="entry name" value="PHENYLALANYL-TRNA SYNTHETASE BETA CHAIN AND LEUCINE-RICH REPEAT-CONTAINING PROTEIN 47"/>
    <property type="match status" value="1"/>
</dbReference>
<evidence type="ECO:0000256" key="5">
    <source>
        <dbReference type="ARBA" id="ARBA00022555"/>
    </source>
</evidence>
<organism evidence="20 21">
    <name type="scientific">Alkalilimnicola ehrlichii (strain ATCC BAA-1101 / DSM 17681 / MLHE-1)</name>
    <dbReference type="NCBI Taxonomy" id="187272"/>
    <lineage>
        <taxon>Bacteria</taxon>
        <taxon>Pseudomonadati</taxon>
        <taxon>Pseudomonadota</taxon>
        <taxon>Gammaproteobacteria</taxon>
        <taxon>Chromatiales</taxon>
        <taxon>Ectothiorhodospiraceae</taxon>
        <taxon>Alkalilimnicola</taxon>
    </lineage>
</organism>
<dbReference type="InterPro" id="IPR005146">
    <property type="entry name" value="B3/B4_tRNA-bd"/>
</dbReference>
<feature type="domain" description="TRNA-binding" evidence="17">
    <location>
        <begin position="39"/>
        <end position="148"/>
    </location>
</feature>
<keyword evidence="13 15" id="KW-0030">Aminoacyl-tRNA synthetase</keyword>
<keyword evidence="6 15" id="KW-0436">Ligase</keyword>
<feature type="domain" description="B5" evidence="19">
    <location>
        <begin position="401"/>
        <end position="477"/>
    </location>
</feature>
<dbReference type="NCBIfam" id="NF045760">
    <property type="entry name" value="YtpR"/>
    <property type="match status" value="1"/>
</dbReference>
<evidence type="ECO:0000313" key="20">
    <source>
        <dbReference type="EMBL" id="ABI56117.1"/>
    </source>
</evidence>
<dbReference type="Pfam" id="PF03483">
    <property type="entry name" value="B3_4"/>
    <property type="match status" value="1"/>
</dbReference>
<dbReference type="FunFam" id="3.30.70.380:FF:000001">
    <property type="entry name" value="Phenylalanine--tRNA ligase beta subunit"/>
    <property type="match status" value="1"/>
</dbReference>
<dbReference type="HAMAP" id="MF_00283">
    <property type="entry name" value="Phe_tRNA_synth_beta1"/>
    <property type="match status" value="1"/>
</dbReference>
<evidence type="ECO:0000256" key="9">
    <source>
        <dbReference type="ARBA" id="ARBA00022840"/>
    </source>
</evidence>
<dbReference type="Pfam" id="PF03484">
    <property type="entry name" value="B5"/>
    <property type="match status" value="1"/>
</dbReference>
<protein>
    <recommendedName>
        <fullName evidence="15">Phenylalanine--tRNA ligase beta subunit</fullName>
        <ecNumber evidence="15">6.1.1.20</ecNumber>
    </recommendedName>
    <alternativeName>
        <fullName evidence="15">Phenylalanyl-tRNA synthetase beta subunit</fullName>
        <shortName evidence="15">PheRS</shortName>
    </alternativeName>
</protein>
<dbReference type="SUPFAM" id="SSF56037">
    <property type="entry name" value="PheT/TilS domain"/>
    <property type="match status" value="1"/>
</dbReference>
<dbReference type="InterPro" id="IPR002547">
    <property type="entry name" value="tRNA-bd_dom"/>
</dbReference>
<dbReference type="Pfam" id="PF17759">
    <property type="entry name" value="tRNA_synthFbeta"/>
    <property type="match status" value="1"/>
</dbReference>
<keyword evidence="5 16" id="KW-0820">tRNA-binding</keyword>
<feature type="binding site" evidence="15">
    <location>
        <position position="465"/>
    </location>
    <ligand>
        <name>Mg(2+)</name>
        <dbReference type="ChEBI" id="CHEBI:18420"/>
        <note>shared with alpha subunit</note>
    </ligand>
</feature>
<comment type="cofactor">
    <cofactor evidence="15">
        <name>Mg(2+)</name>
        <dbReference type="ChEBI" id="CHEBI:18420"/>
    </cofactor>
    <text evidence="15">Binds 2 magnesium ions per tetramer.</text>
</comment>
<dbReference type="FunFam" id="2.40.50.140:FF:000045">
    <property type="entry name" value="Phenylalanine--tRNA ligase beta subunit"/>
    <property type="match status" value="1"/>
</dbReference>
<evidence type="ECO:0000256" key="15">
    <source>
        <dbReference type="HAMAP-Rule" id="MF_00283"/>
    </source>
</evidence>
<evidence type="ECO:0000256" key="13">
    <source>
        <dbReference type="ARBA" id="ARBA00023146"/>
    </source>
</evidence>
<feature type="binding site" evidence="15">
    <location>
        <position position="455"/>
    </location>
    <ligand>
        <name>Mg(2+)</name>
        <dbReference type="ChEBI" id="CHEBI:18420"/>
        <note>shared with alpha subunit</note>
    </ligand>
</feature>
<dbReference type="Pfam" id="PF03147">
    <property type="entry name" value="FDX-ACB"/>
    <property type="match status" value="1"/>
</dbReference>
<dbReference type="GO" id="GO:0009328">
    <property type="term" value="C:phenylalanine-tRNA ligase complex"/>
    <property type="evidence" value="ECO:0007669"/>
    <property type="project" value="TreeGrafter"/>
</dbReference>
<dbReference type="SUPFAM" id="SSF55681">
    <property type="entry name" value="Class II aaRS and biotin synthetases"/>
    <property type="match status" value="1"/>
</dbReference>
<reference evidence="21" key="1">
    <citation type="submission" date="2006-08" db="EMBL/GenBank/DDBJ databases">
        <title>Complete sequence of Alkalilimnicola ehrilichei MLHE-1.</title>
        <authorList>
            <person name="Copeland A."/>
            <person name="Lucas S."/>
            <person name="Lapidus A."/>
            <person name="Barry K."/>
            <person name="Detter J.C."/>
            <person name="Glavina del Rio T."/>
            <person name="Hammon N."/>
            <person name="Israni S."/>
            <person name="Dalin E."/>
            <person name="Tice H."/>
            <person name="Pitluck S."/>
            <person name="Sims D."/>
            <person name="Brettin T."/>
            <person name="Bruce D."/>
            <person name="Han C."/>
            <person name="Tapia R."/>
            <person name="Gilna P."/>
            <person name="Schmutz J."/>
            <person name="Larimer F."/>
            <person name="Land M."/>
            <person name="Hauser L."/>
            <person name="Kyrpides N."/>
            <person name="Mikhailova N."/>
            <person name="Oremland R.S."/>
            <person name="Hoeft S.E."/>
            <person name="Switzer-Blum J."/>
            <person name="Kulp T."/>
            <person name="King G."/>
            <person name="Tabita R."/>
            <person name="Witte B."/>
            <person name="Santini J.M."/>
            <person name="Basu P."/>
            <person name="Hollibaugh J.T."/>
            <person name="Xie G."/>
            <person name="Stolz J.F."/>
            <person name="Richardson P."/>
        </authorList>
    </citation>
    <scope>NUCLEOTIDE SEQUENCE [LARGE SCALE GENOMIC DNA]</scope>
    <source>
        <strain evidence="21">ATCC BAA-1101 / DSM 17681 / MLHE-1</strain>
    </source>
</reference>
<gene>
    <name evidence="15" type="primary">pheT</name>
    <name evidence="20" type="ordered locus">Mlg_0763</name>
</gene>
<dbReference type="Gene3D" id="2.40.50.140">
    <property type="entry name" value="Nucleic acid-binding proteins"/>
    <property type="match status" value="1"/>
</dbReference>
<keyword evidence="9 15" id="KW-0067">ATP-binding</keyword>